<dbReference type="OrthoDB" id="556169at2"/>
<dbReference type="InterPro" id="IPR006226">
    <property type="entry name" value="Mtu_PIN"/>
</dbReference>
<sequence length="141" mass="15173">MILDATILLYAVDEDSPYFDRASTWLTEAISGHERIGLPGQTIGAFLRISTHPRIAQHPLSAGAAQEHVDRWLAAATVWVPPATARTMAAYAQLSEAHQVTGNLVSDAQLAAQALELGVAVVSADSDFARFPEVRWVNPLA</sequence>
<comment type="caution">
    <text evidence="8">The sequence shown here is derived from an EMBL/GenBank/DDBJ whole genome shotgun (WGS) entry which is preliminary data.</text>
</comment>
<protein>
    <recommendedName>
        <fullName evidence="6">Ribonuclease VapC</fullName>
        <shortName evidence="6">RNase VapC</shortName>
        <ecNumber evidence="6">3.1.-.-</ecNumber>
    </recommendedName>
    <alternativeName>
        <fullName evidence="6">Toxin VapC</fullName>
    </alternativeName>
</protein>
<dbReference type="Pfam" id="PF01850">
    <property type="entry name" value="PIN"/>
    <property type="match status" value="1"/>
</dbReference>
<dbReference type="EMBL" id="LQBL01000030">
    <property type="protein sequence ID" value="KUG52416.1"/>
    <property type="molecule type" value="Genomic_DNA"/>
</dbReference>
<dbReference type="GO" id="GO:0004540">
    <property type="term" value="F:RNA nuclease activity"/>
    <property type="evidence" value="ECO:0007669"/>
    <property type="project" value="InterPro"/>
</dbReference>
<dbReference type="RefSeq" id="WP_058891952.1">
    <property type="nucleotide sequence ID" value="NZ_LQBL01000030.1"/>
</dbReference>
<dbReference type="HAMAP" id="MF_00265">
    <property type="entry name" value="VapC_Nob1"/>
    <property type="match status" value="1"/>
</dbReference>
<keyword evidence="9" id="KW-1185">Reference proteome</keyword>
<keyword evidence="1 6" id="KW-1277">Toxin-antitoxin system</keyword>
<evidence type="ECO:0000256" key="2">
    <source>
        <dbReference type="ARBA" id="ARBA00022722"/>
    </source>
</evidence>
<evidence type="ECO:0000259" key="7">
    <source>
        <dbReference type="Pfam" id="PF01850"/>
    </source>
</evidence>
<evidence type="ECO:0000313" key="8">
    <source>
        <dbReference type="EMBL" id="KUG52416.1"/>
    </source>
</evidence>
<dbReference type="EC" id="3.1.-.-" evidence="6"/>
<dbReference type="NCBIfam" id="TIGR00028">
    <property type="entry name" value="Mtu_PIN_fam"/>
    <property type="match status" value="1"/>
</dbReference>
<proteinExistence type="inferred from homology"/>
<evidence type="ECO:0000256" key="5">
    <source>
        <dbReference type="ARBA" id="ARBA00022842"/>
    </source>
</evidence>
<comment type="similarity">
    <text evidence="6">Belongs to the PINc/VapC protein family.</text>
</comment>
<comment type="function">
    <text evidence="6">Toxic component of a toxin-antitoxin (TA) system. An RNase.</text>
</comment>
<feature type="binding site" evidence="6">
    <location>
        <position position="4"/>
    </location>
    <ligand>
        <name>Mg(2+)</name>
        <dbReference type="ChEBI" id="CHEBI:18420"/>
    </ligand>
</feature>
<dbReference type="GO" id="GO:0016788">
    <property type="term" value="F:hydrolase activity, acting on ester bonds"/>
    <property type="evidence" value="ECO:0007669"/>
    <property type="project" value="InterPro"/>
</dbReference>
<keyword evidence="2 6" id="KW-0540">Nuclease</keyword>
<evidence type="ECO:0000256" key="1">
    <source>
        <dbReference type="ARBA" id="ARBA00022649"/>
    </source>
</evidence>
<keyword evidence="3 6" id="KW-0479">Metal-binding</keyword>
<feature type="binding site" evidence="6">
    <location>
        <position position="107"/>
    </location>
    <ligand>
        <name>Mg(2+)</name>
        <dbReference type="ChEBI" id="CHEBI:18420"/>
    </ligand>
</feature>
<dbReference type="Proteomes" id="UP000054837">
    <property type="component" value="Unassembled WGS sequence"/>
</dbReference>
<name>A0A0W8I3E5_9MICO</name>
<dbReference type="STRING" id="767452.AVL62_13855"/>
<evidence type="ECO:0000256" key="6">
    <source>
        <dbReference type="HAMAP-Rule" id="MF_00265"/>
    </source>
</evidence>
<dbReference type="InterPro" id="IPR029060">
    <property type="entry name" value="PIN-like_dom_sf"/>
</dbReference>
<keyword evidence="4 6" id="KW-0378">Hydrolase</keyword>
<keyword evidence="6" id="KW-0800">Toxin</keyword>
<dbReference type="AlphaFoldDB" id="A0A0W8I3E5"/>
<dbReference type="GO" id="GO:0090729">
    <property type="term" value="F:toxin activity"/>
    <property type="evidence" value="ECO:0007669"/>
    <property type="project" value="UniProtKB-KW"/>
</dbReference>
<evidence type="ECO:0000313" key="9">
    <source>
        <dbReference type="Proteomes" id="UP000054837"/>
    </source>
</evidence>
<evidence type="ECO:0000256" key="3">
    <source>
        <dbReference type="ARBA" id="ARBA00022723"/>
    </source>
</evidence>
<comment type="cofactor">
    <cofactor evidence="6">
        <name>Mg(2+)</name>
        <dbReference type="ChEBI" id="CHEBI:18420"/>
    </cofactor>
</comment>
<gene>
    <name evidence="6" type="primary">vapC</name>
    <name evidence="8" type="ORF">AVL62_13855</name>
</gene>
<dbReference type="InterPro" id="IPR002716">
    <property type="entry name" value="PIN_dom"/>
</dbReference>
<organism evidence="8 9">
    <name type="scientific">Serinicoccus chungangensis</name>
    <dbReference type="NCBI Taxonomy" id="767452"/>
    <lineage>
        <taxon>Bacteria</taxon>
        <taxon>Bacillati</taxon>
        <taxon>Actinomycetota</taxon>
        <taxon>Actinomycetes</taxon>
        <taxon>Micrococcales</taxon>
        <taxon>Ornithinimicrobiaceae</taxon>
        <taxon>Serinicoccus</taxon>
    </lineage>
</organism>
<dbReference type="SUPFAM" id="SSF88723">
    <property type="entry name" value="PIN domain-like"/>
    <property type="match status" value="1"/>
</dbReference>
<evidence type="ECO:0000256" key="4">
    <source>
        <dbReference type="ARBA" id="ARBA00022801"/>
    </source>
</evidence>
<reference evidence="8 9" key="1">
    <citation type="submission" date="2015-12" db="EMBL/GenBank/DDBJ databases">
        <title>Serinicoccus chungangenesis strain CD08_5 genome sequencing and assembly.</title>
        <authorList>
            <person name="Chander A.M."/>
            <person name="Kaur G."/>
            <person name="Nair G.R."/>
            <person name="Dhawan D.K."/>
            <person name="Kochhar R.K."/>
            <person name="Mayilraj S."/>
            <person name="Bhadada S.K."/>
        </authorList>
    </citation>
    <scope>NUCLEOTIDE SEQUENCE [LARGE SCALE GENOMIC DNA]</scope>
    <source>
        <strain evidence="8 9">CD08_5</strain>
    </source>
</reference>
<dbReference type="GO" id="GO:0045926">
    <property type="term" value="P:negative regulation of growth"/>
    <property type="evidence" value="ECO:0007669"/>
    <property type="project" value="UniProtKB-ARBA"/>
</dbReference>
<dbReference type="GO" id="GO:0000287">
    <property type="term" value="F:magnesium ion binding"/>
    <property type="evidence" value="ECO:0007669"/>
    <property type="project" value="UniProtKB-UniRule"/>
</dbReference>
<keyword evidence="5 6" id="KW-0460">Magnesium</keyword>
<accession>A0A0W8I3E5</accession>
<dbReference type="Gene3D" id="3.40.50.1010">
    <property type="entry name" value="5'-nuclease"/>
    <property type="match status" value="1"/>
</dbReference>
<dbReference type="InterPro" id="IPR022907">
    <property type="entry name" value="VapC_family"/>
</dbReference>
<feature type="domain" description="PIN" evidence="7">
    <location>
        <begin position="1"/>
        <end position="132"/>
    </location>
</feature>